<organism evidence="1 2">
    <name type="scientific">Cystobacter fuscus (strain ATCC 25194 / DSM 2262 / NBRC 100088 / M29)</name>
    <dbReference type="NCBI Taxonomy" id="1242864"/>
    <lineage>
        <taxon>Bacteria</taxon>
        <taxon>Pseudomonadati</taxon>
        <taxon>Myxococcota</taxon>
        <taxon>Myxococcia</taxon>
        <taxon>Myxococcales</taxon>
        <taxon>Cystobacterineae</taxon>
        <taxon>Archangiaceae</taxon>
        <taxon>Cystobacter</taxon>
    </lineage>
</organism>
<dbReference type="EMBL" id="ANAH02000071">
    <property type="protein sequence ID" value="EPX55453.1"/>
    <property type="molecule type" value="Genomic_DNA"/>
</dbReference>
<gene>
    <name evidence="1" type="ORF">D187_009064</name>
</gene>
<evidence type="ECO:0000313" key="2">
    <source>
        <dbReference type="Proteomes" id="UP000011682"/>
    </source>
</evidence>
<comment type="caution">
    <text evidence="1">The sequence shown here is derived from an EMBL/GenBank/DDBJ whole genome shotgun (WGS) entry which is preliminary data.</text>
</comment>
<name>S9QGE3_CYSF2</name>
<keyword evidence="2" id="KW-1185">Reference proteome</keyword>
<dbReference type="AlphaFoldDB" id="S9QGE3"/>
<proteinExistence type="predicted"/>
<protein>
    <submittedName>
        <fullName evidence="1">Uncharacterized protein</fullName>
    </submittedName>
</protein>
<evidence type="ECO:0000313" key="1">
    <source>
        <dbReference type="EMBL" id="EPX55453.1"/>
    </source>
</evidence>
<dbReference type="Proteomes" id="UP000011682">
    <property type="component" value="Unassembled WGS sequence"/>
</dbReference>
<accession>S9QGE3</accession>
<sequence>MCHQGRCRLRCSLLRPHPCLTQFCVSTDDAGNGVCLFSPEQWVLDAAPAQHGG</sequence>
<reference evidence="1" key="1">
    <citation type="submission" date="2013-05" db="EMBL/GenBank/DDBJ databases">
        <title>Genome assembly of Cystobacter fuscus DSM 2262.</title>
        <authorList>
            <person name="Sharma G."/>
            <person name="Khatri I."/>
            <person name="Kaur C."/>
            <person name="Mayilraj S."/>
            <person name="Subramanian S."/>
        </authorList>
    </citation>
    <scope>NUCLEOTIDE SEQUENCE [LARGE SCALE GENOMIC DNA]</scope>
    <source>
        <strain evidence="1">DSM 2262</strain>
    </source>
</reference>